<keyword evidence="3" id="KW-1185">Reference proteome</keyword>
<keyword evidence="1" id="KW-1133">Transmembrane helix</keyword>
<evidence type="ECO:0000313" key="3">
    <source>
        <dbReference type="Proteomes" id="UP001380186"/>
    </source>
</evidence>
<keyword evidence="1" id="KW-0472">Membrane</keyword>
<dbReference type="Proteomes" id="UP001380186">
    <property type="component" value="Chromosome"/>
</dbReference>
<feature type="transmembrane region" description="Helical" evidence="1">
    <location>
        <begin position="6"/>
        <end position="25"/>
    </location>
</feature>
<keyword evidence="1" id="KW-0812">Transmembrane</keyword>
<protein>
    <submittedName>
        <fullName evidence="2">Uncharacterized protein</fullName>
    </submittedName>
</protein>
<evidence type="ECO:0000313" key="2">
    <source>
        <dbReference type="EMBL" id="BEV03175.1"/>
    </source>
</evidence>
<organism evidence="2 3">
    <name type="scientific">Chryseobacterium gambrini</name>
    <dbReference type="NCBI Taxonomy" id="373672"/>
    <lineage>
        <taxon>Bacteria</taxon>
        <taxon>Pseudomonadati</taxon>
        <taxon>Bacteroidota</taxon>
        <taxon>Flavobacteriia</taxon>
        <taxon>Flavobacteriales</taxon>
        <taxon>Weeksellaceae</taxon>
        <taxon>Chryseobacterium group</taxon>
        <taxon>Chryseobacterium</taxon>
    </lineage>
</organism>
<dbReference type="EMBL" id="AP029022">
    <property type="protein sequence ID" value="BEV03175.1"/>
    <property type="molecule type" value="Genomic_DNA"/>
</dbReference>
<name>A0ABM8K6C1_9FLAO</name>
<sequence>MELYFVIGGFICLVIAGNLGTHFYYKKKHRQLLEFLKGKEFVCIKNIGIDIDASHSKTFRDYQVNEADVIFFKTHIFLLIRGKIFSQAQPILQISRIGNTEKFKDVWEEINYISKMKVENKLRISGFARRGSFKVDYKIFLDFQNKDFDLENFTSS</sequence>
<proteinExistence type="predicted"/>
<dbReference type="RefSeq" id="WP_338614183.1">
    <property type="nucleotide sequence ID" value="NZ_AP029022.1"/>
</dbReference>
<gene>
    <name evidence="2" type="ORF">CRDW_05490</name>
</gene>
<accession>A0ABM8K6C1</accession>
<evidence type="ECO:0000256" key="1">
    <source>
        <dbReference type="SAM" id="Phobius"/>
    </source>
</evidence>
<reference evidence="2 3" key="1">
    <citation type="journal article" date="2020" name="Microbes Environ.">
        <title>Synthetic bacterial community of duckweed: a simple and stable system to study plant-microbe interactions.</title>
        <authorList>
            <person name="Ishizawa H."/>
            <person name="Tada M."/>
            <person name="Kuroda M."/>
            <person name="Inoue D."/>
            <person name="Futamata H."/>
            <person name="Ike M."/>
        </authorList>
    </citation>
    <scope>NUCLEOTIDE SEQUENCE [LARGE SCALE GENOMIC DNA]</scope>
    <source>
        <strain evidence="2 3">DW100</strain>
    </source>
</reference>